<reference evidence="3" key="1">
    <citation type="journal article" date="2019" name="Int. J. Syst. Evol. Microbiol.">
        <title>The Global Catalogue of Microorganisms (GCM) 10K type strain sequencing project: providing services to taxonomists for standard genome sequencing and annotation.</title>
        <authorList>
            <consortium name="The Broad Institute Genomics Platform"/>
            <consortium name="The Broad Institute Genome Sequencing Center for Infectious Disease"/>
            <person name="Wu L."/>
            <person name="Ma J."/>
        </authorList>
    </citation>
    <scope>NUCLEOTIDE SEQUENCE [LARGE SCALE GENOMIC DNA]</scope>
    <source>
        <strain evidence="3">JCM 13250</strain>
    </source>
</reference>
<gene>
    <name evidence="2" type="ORF">GCM10009682_48570</name>
</gene>
<proteinExistence type="predicted"/>
<keyword evidence="1" id="KW-0812">Transmembrane</keyword>
<keyword evidence="1" id="KW-1133">Transmembrane helix</keyword>
<feature type="transmembrane region" description="Helical" evidence="1">
    <location>
        <begin position="95"/>
        <end position="116"/>
    </location>
</feature>
<keyword evidence="1" id="KW-0472">Membrane</keyword>
<evidence type="ECO:0000313" key="2">
    <source>
        <dbReference type="EMBL" id="GAA1822502.1"/>
    </source>
</evidence>
<evidence type="ECO:0000256" key="1">
    <source>
        <dbReference type="SAM" id="Phobius"/>
    </source>
</evidence>
<feature type="transmembrane region" description="Helical" evidence="1">
    <location>
        <begin position="68"/>
        <end position="88"/>
    </location>
</feature>
<sequence>MAIFTRAKSATSAGTLAIIVLVLAFGNQAYTEWAARHAQGDNAWDLFLRTLAWPAWAFSGRDVLAHDLRALLLIIFVAAIIGMGANGVSAGAGAFFLGWFSVILAAALAAMLTAFLTRDASLYSALLAAANASAYGLMVGWIVGIATSAGRRAAG</sequence>
<protein>
    <submittedName>
        <fullName evidence="2">Uncharacterized protein</fullName>
    </submittedName>
</protein>
<dbReference type="RefSeq" id="WP_344136824.1">
    <property type="nucleotide sequence ID" value="NZ_BAAALT010000190.1"/>
</dbReference>
<comment type="caution">
    <text evidence="2">The sequence shown here is derived from an EMBL/GenBank/DDBJ whole genome shotgun (WGS) entry which is preliminary data.</text>
</comment>
<evidence type="ECO:0000313" key="3">
    <source>
        <dbReference type="Proteomes" id="UP001500218"/>
    </source>
</evidence>
<dbReference type="Proteomes" id="UP001500218">
    <property type="component" value="Unassembled WGS sequence"/>
</dbReference>
<accession>A0ABP4YR43</accession>
<name>A0ABP4YR43_9ACTN</name>
<feature type="transmembrane region" description="Helical" evidence="1">
    <location>
        <begin position="122"/>
        <end position="143"/>
    </location>
</feature>
<dbReference type="EMBL" id="BAAALT010000190">
    <property type="protein sequence ID" value="GAA1822502.1"/>
    <property type="molecule type" value="Genomic_DNA"/>
</dbReference>
<organism evidence="2 3">
    <name type="scientific">Luedemannella flava</name>
    <dbReference type="NCBI Taxonomy" id="349316"/>
    <lineage>
        <taxon>Bacteria</taxon>
        <taxon>Bacillati</taxon>
        <taxon>Actinomycetota</taxon>
        <taxon>Actinomycetes</taxon>
        <taxon>Micromonosporales</taxon>
        <taxon>Micromonosporaceae</taxon>
        <taxon>Luedemannella</taxon>
    </lineage>
</organism>
<keyword evidence="3" id="KW-1185">Reference proteome</keyword>